<evidence type="ECO:0000313" key="12">
    <source>
        <dbReference type="Proteomes" id="UP000664414"/>
    </source>
</evidence>
<comment type="subunit">
    <text evidence="10">Probably interacts with PlsX.</text>
</comment>
<keyword evidence="7 10" id="KW-0472">Membrane</keyword>
<evidence type="ECO:0000256" key="5">
    <source>
        <dbReference type="ARBA" id="ARBA00022989"/>
    </source>
</evidence>
<keyword evidence="2 10" id="KW-0444">Lipid biosynthesis</keyword>
<dbReference type="EMBL" id="JAFKGL010000018">
    <property type="protein sequence ID" value="MBN9413203.1"/>
    <property type="molecule type" value="Genomic_DNA"/>
</dbReference>
<feature type="transmembrane region" description="Helical" evidence="10">
    <location>
        <begin position="89"/>
        <end position="110"/>
    </location>
</feature>
<proteinExistence type="inferred from homology"/>
<sequence>MYFLESSFLLILLVMVIGFGLGSIPFGFILSKIFLGIDPRKIGSGNIGATNILRTGRKSLAIATLLLDALKGVVAVLICHKLFPLSYELELYLTGFGAILGHMFTPWLGFKGGKGVATTAGVLLALSWPVGGCALLTWLLTFVTTRYSSLATLLAAVGMPFYAIYFGDNYLIIWCLIVAIIVIVKHKENISRLIQGRELRIGAKKKPKS</sequence>
<keyword evidence="6 10" id="KW-0443">Lipid metabolism</keyword>
<keyword evidence="8 10" id="KW-0594">Phospholipid biosynthesis</keyword>
<evidence type="ECO:0000256" key="1">
    <source>
        <dbReference type="ARBA" id="ARBA00022475"/>
    </source>
</evidence>
<evidence type="ECO:0000256" key="3">
    <source>
        <dbReference type="ARBA" id="ARBA00022679"/>
    </source>
</evidence>
<gene>
    <name evidence="10 11" type="primary">plsY</name>
    <name evidence="11" type="ORF">J0H12_04690</name>
</gene>
<dbReference type="PANTHER" id="PTHR30309">
    <property type="entry name" value="INNER MEMBRANE PROTEIN YGIH"/>
    <property type="match status" value="1"/>
</dbReference>
<evidence type="ECO:0000256" key="8">
    <source>
        <dbReference type="ARBA" id="ARBA00023209"/>
    </source>
</evidence>
<evidence type="ECO:0000313" key="11">
    <source>
        <dbReference type="EMBL" id="MBN9413203.1"/>
    </source>
</evidence>
<keyword evidence="9 10" id="KW-1208">Phospholipid metabolism</keyword>
<evidence type="ECO:0000256" key="7">
    <source>
        <dbReference type="ARBA" id="ARBA00023136"/>
    </source>
</evidence>
<comment type="subcellular location">
    <subcellularLocation>
        <location evidence="10">Cell membrane</location>
        <topology evidence="10">Multi-pass membrane protein</topology>
    </subcellularLocation>
</comment>
<accession>A0A8J7PY85</accession>
<dbReference type="Pfam" id="PF02660">
    <property type="entry name" value="G3P_acyltransf"/>
    <property type="match status" value="1"/>
</dbReference>
<comment type="function">
    <text evidence="10">Catalyzes the transfer of an acyl group from acyl-phosphate (acyl-PO(4)) to glycerol-3-phosphate (G3P) to form lysophosphatidic acid (LPA). This enzyme utilizes acyl-phosphate as fatty acyl donor, but not acyl-CoA or acyl-ACP.</text>
</comment>
<evidence type="ECO:0000256" key="9">
    <source>
        <dbReference type="ARBA" id="ARBA00023264"/>
    </source>
</evidence>
<keyword evidence="1 10" id="KW-1003">Cell membrane</keyword>
<keyword evidence="5 10" id="KW-1133">Transmembrane helix</keyword>
<dbReference type="GO" id="GO:0043772">
    <property type="term" value="F:acyl-phosphate glycerol-3-phosphate acyltransferase activity"/>
    <property type="evidence" value="ECO:0007669"/>
    <property type="project" value="UniProtKB-UniRule"/>
</dbReference>
<feature type="transmembrane region" description="Helical" evidence="10">
    <location>
        <begin position="162"/>
        <end position="184"/>
    </location>
</feature>
<dbReference type="GO" id="GO:0008654">
    <property type="term" value="P:phospholipid biosynthetic process"/>
    <property type="evidence" value="ECO:0007669"/>
    <property type="project" value="UniProtKB-UniRule"/>
</dbReference>
<dbReference type="PANTHER" id="PTHR30309:SF0">
    <property type="entry name" value="GLYCEROL-3-PHOSPHATE ACYLTRANSFERASE-RELATED"/>
    <property type="match status" value="1"/>
</dbReference>
<evidence type="ECO:0000256" key="6">
    <source>
        <dbReference type="ARBA" id="ARBA00023098"/>
    </source>
</evidence>
<keyword evidence="4 10" id="KW-0812">Transmembrane</keyword>
<organism evidence="11 12">
    <name type="scientific">Candidatus Paracaedimonas acanthamoebae</name>
    <dbReference type="NCBI Taxonomy" id="244581"/>
    <lineage>
        <taxon>Bacteria</taxon>
        <taxon>Pseudomonadati</taxon>
        <taxon>Pseudomonadota</taxon>
        <taxon>Alphaproteobacteria</taxon>
        <taxon>Holosporales</taxon>
        <taxon>Caedimonadaceae</taxon>
        <taxon>Candidatus Paracaedimonas</taxon>
    </lineage>
</organism>
<comment type="similarity">
    <text evidence="10">Belongs to the PlsY family.</text>
</comment>
<dbReference type="NCBIfam" id="TIGR00023">
    <property type="entry name" value="glycerol-3-phosphate 1-O-acyltransferase PlsY"/>
    <property type="match status" value="1"/>
</dbReference>
<keyword evidence="11" id="KW-0012">Acyltransferase</keyword>
<dbReference type="EC" id="2.3.1.275" evidence="10"/>
<dbReference type="GO" id="GO:0005886">
    <property type="term" value="C:plasma membrane"/>
    <property type="evidence" value="ECO:0007669"/>
    <property type="project" value="UniProtKB-SubCell"/>
</dbReference>
<name>A0A8J7PY85_9PROT</name>
<comment type="caution">
    <text evidence="11">The sequence shown here is derived from an EMBL/GenBank/DDBJ whole genome shotgun (WGS) entry which is preliminary data.</text>
</comment>
<dbReference type="HAMAP" id="MF_01043">
    <property type="entry name" value="PlsY"/>
    <property type="match status" value="1"/>
</dbReference>
<dbReference type="InterPro" id="IPR003811">
    <property type="entry name" value="G3P_acylTferase_PlsY"/>
</dbReference>
<dbReference type="SMART" id="SM01207">
    <property type="entry name" value="G3P_acyltransf"/>
    <property type="match status" value="1"/>
</dbReference>
<evidence type="ECO:0000256" key="10">
    <source>
        <dbReference type="HAMAP-Rule" id="MF_01043"/>
    </source>
</evidence>
<evidence type="ECO:0000256" key="4">
    <source>
        <dbReference type="ARBA" id="ARBA00022692"/>
    </source>
</evidence>
<dbReference type="UniPathway" id="UPA00085"/>
<evidence type="ECO:0000256" key="2">
    <source>
        <dbReference type="ARBA" id="ARBA00022516"/>
    </source>
</evidence>
<reference evidence="11" key="1">
    <citation type="submission" date="2021-02" db="EMBL/GenBank/DDBJ databases">
        <title>Thiocyanate and organic carbon inputs drive convergent selection for specific autotrophic Afipia and Thiobacillus strains within complex microbiomes.</title>
        <authorList>
            <person name="Huddy R.J."/>
            <person name="Sachdeva R."/>
            <person name="Kadzinga F."/>
            <person name="Kantor R.S."/>
            <person name="Harrison S.T.L."/>
            <person name="Banfield J.F."/>
        </authorList>
    </citation>
    <scope>NUCLEOTIDE SEQUENCE</scope>
    <source>
        <strain evidence="11">SCN18_10_11_15_R4_P_38_20</strain>
    </source>
</reference>
<feature type="transmembrane region" description="Helical" evidence="10">
    <location>
        <begin position="122"/>
        <end position="142"/>
    </location>
</feature>
<comment type="catalytic activity">
    <reaction evidence="10">
        <text>an acyl phosphate + sn-glycerol 3-phosphate = a 1-acyl-sn-glycero-3-phosphate + phosphate</text>
        <dbReference type="Rhea" id="RHEA:34075"/>
        <dbReference type="ChEBI" id="CHEBI:43474"/>
        <dbReference type="ChEBI" id="CHEBI:57597"/>
        <dbReference type="ChEBI" id="CHEBI:57970"/>
        <dbReference type="ChEBI" id="CHEBI:59918"/>
        <dbReference type="EC" id="2.3.1.275"/>
    </reaction>
</comment>
<feature type="transmembrane region" description="Helical" evidence="10">
    <location>
        <begin position="6"/>
        <end position="30"/>
    </location>
</feature>
<protein>
    <recommendedName>
        <fullName evidence="10">Glycerol-3-phosphate acyltransferase</fullName>
    </recommendedName>
    <alternativeName>
        <fullName evidence="10">Acyl-PO4 G3P acyltransferase</fullName>
    </alternativeName>
    <alternativeName>
        <fullName evidence="10">Acyl-phosphate--glycerol-3-phosphate acyltransferase</fullName>
    </alternativeName>
    <alternativeName>
        <fullName evidence="10">G3P acyltransferase</fullName>
        <shortName evidence="10">GPAT</shortName>
        <ecNumber evidence="10">2.3.1.275</ecNumber>
    </alternativeName>
    <alternativeName>
        <fullName evidence="10">Lysophosphatidic acid synthase</fullName>
        <shortName evidence="10">LPA synthase</shortName>
    </alternativeName>
</protein>
<keyword evidence="3 10" id="KW-0808">Transferase</keyword>
<dbReference type="AlphaFoldDB" id="A0A8J7PY85"/>
<dbReference type="Proteomes" id="UP000664414">
    <property type="component" value="Unassembled WGS sequence"/>
</dbReference>
<comment type="pathway">
    <text evidence="10">Lipid metabolism; phospholipid metabolism.</text>
</comment>